<gene>
    <name evidence="2" type="ORF">SAMN02745165_02834</name>
</gene>
<accession>A0A1M6KXK2</accession>
<keyword evidence="1" id="KW-0732">Signal</keyword>
<feature type="chain" id="PRO_5012567827" evidence="1">
    <location>
        <begin position="20"/>
        <end position="193"/>
    </location>
</feature>
<feature type="signal peptide" evidence="1">
    <location>
        <begin position="1"/>
        <end position="19"/>
    </location>
</feature>
<proteinExistence type="predicted"/>
<dbReference type="AlphaFoldDB" id="A0A1M6KXK2"/>
<dbReference type="STRING" id="1122189.SAMN02745165_02834"/>
<dbReference type="EMBL" id="FQZT01000011">
    <property type="protein sequence ID" value="SHJ63665.1"/>
    <property type="molecule type" value="Genomic_DNA"/>
</dbReference>
<reference evidence="2 3" key="1">
    <citation type="submission" date="2016-11" db="EMBL/GenBank/DDBJ databases">
        <authorList>
            <person name="Jaros S."/>
            <person name="Januszkiewicz K."/>
            <person name="Wedrychowicz H."/>
        </authorList>
    </citation>
    <scope>NUCLEOTIDE SEQUENCE [LARGE SCALE GENOMIC DNA]</scope>
    <source>
        <strain evidence="2 3">DSM 5091</strain>
    </source>
</reference>
<protein>
    <submittedName>
        <fullName evidence="2">Uncharacterized protein</fullName>
    </submittedName>
</protein>
<dbReference type="OrthoDB" id="9858237at2"/>
<dbReference type="RefSeq" id="WP_072909391.1">
    <property type="nucleotide sequence ID" value="NZ_FQZT01000011.1"/>
</dbReference>
<evidence type="ECO:0000313" key="2">
    <source>
        <dbReference type="EMBL" id="SHJ63665.1"/>
    </source>
</evidence>
<sequence length="193" mass="22383">MFKKYLVLMILFFPDTVLSAQFDLWETGMTLTDVVEIARQHNVPIRQSGVHSPNKNFDKSFLNERFWSAKEVVYVTNLLGMGAKVVLKIHPDWPRRVYEIEIRFAGKSSSQEFKSELLEMLAGKYGQPNKALLSLRKTYRWQPAEGDQIILTMYSFPVLSYVDANLKDHALKQMGYKAKNQKHGFVQQDSNKF</sequence>
<dbReference type="Proteomes" id="UP000184171">
    <property type="component" value="Unassembled WGS sequence"/>
</dbReference>
<evidence type="ECO:0000256" key="1">
    <source>
        <dbReference type="SAM" id="SignalP"/>
    </source>
</evidence>
<evidence type="ECO:0000313" key="3">
    <source>
        <dbReference type="Proteomes" id="UP000184171"/>
    </source>
</evidence>
<organism evidence="2 3">
    <name type="scientific">Malonomonas rubra DSM 5091</name>
    <dbReference type="NCBI Taxonomy" id="1122189"/>
    <lineage>
        <taxon>Bacteria</taxon>
        <taxon>Pseudomonadati</taxon>
        <taxon>Thermodesulfobacteriota</taxon>
        <taxon>Desulfuromonadia</taxon>
        <taxon>Desulfuromonadales</taxon>
        <taxon>Geopsychrobacteraceae</taxon>
        <taxon>Malonomonas</taxon>
    </lineage>
</organism>
<keyword evidence="3" id="KW-1185">Reference proteome</keyword>
<name>A0A1M6KXK2_MALRU</name>